<accession>A0AAN8I776</accession>
<gene>
    <name evidence="1" type="ORF">OHC33_005955</name>
</gene>
<name>A0AAN8I776_9EURO</name>
<organism evidence="1 2">
    <name type="scientific">Knufia fluminis</name>
    <dbReference type="NCBI Taxonomy" id="191047"/>
    <lineage>
        <taxon>Eukaryota</taxon>
        <taxon>Fungi</taxon>
        <taxon>Dikarya</taxon>
        <taxon>Ascomycota</taxon>
        <taxon>Pezizomycotina</taxon>
        <taxon>Eurotiomycetes</taxon>
        <taxon>Chaetothyriomycetidae</taxon>
        <taxon>Chaetothyriales</taxon>
        <taxon>Trichomeriaceae</taxon>
        <taxon>Knufia</taxon>
    </lineage>
</organism>
<proteinExistence type="predicted"/>
<dbReference type="EMBL" id="JAKLMC020000013">
    <property type="protein sequence ID" value="KAK5952836.1"/>
    <property type="molecule type" value="Genomic_DNA"/>
</dbReference>
<keyword evidence="2" id="KW-1185">Reference proteome</keyword>
<reference evidence="1 2" key="1">
    <citation type="submission" date="2022-12" db="EMBL/GenBank/DDBJ databases">
        <title>Genomic features and morphological characterization of a novel Knufia sp. strain isolated from spacecraft assembly facility.</title>
        <authorList>
            <person name="Teixeira M."/>
            <person name="Chander A.M."/>
            <person name="Stajich J.E."/>
            <person name="Venkateswaran K."/>
        </authorList>
    </citation>
    <scope>NUCLEOTIDE SEQUENCE [LARGE SCALE GENOMIC DNA]</scope>
    <source>
        <strain evidence="1 2">FJI-L2-BK-P2</strain>
    </source>
</reference>
<dbReference type="AlphaFoldDB" id="A0AAN8I776"/>
<protein>
    <submittedName>
        <fullName evidence="1">Uncharacterized protein</fullName>
    </submittedName>
</protein>
<evidence type="ECO:0000313" key="1">
    <source>
        <dbReference type="EMBL" id="KAK5952836.1"/>
    </source>
</evidence>
<sequence length="286" mass="32287">MKRPSVHDIVFSRQFPKPKQNEPQNFYTHVQRNLVPEVRVEVQTFYGALDSLEAQYPGLDYTHEPHRRRLARFPWHRRLFRIFDELRLTPDEILSICQWEGTKSAKDKYEAETKKTIKDTTMEGVMVATKTEPQATIHVKPVFTRQPSAETMAYIGSIDQQLPEIEHSEDEDLDNSVGVRLNEQLMAEGNSPVEGPLEEWLKYMHEREGDRGSLLQAIRAGHPPPTVLEHIRASAAAAAASSEAVTAASSQVLPPMMSTASTARRTQSYGPTNEEILATLDGRVQA</sequence>
<evidence type="ECO:0000313" key="2">
    <source>
        <dbReference type="Proteomes" id="UP001316803"/>
    </source>
</evidence>
<dbReference type="Proteomes" id="UP001316803">
    <property type="component" value="Unassembled WGS sequence"/>
</dbReference>
<comment type="caution">
    <text evidence="1">The sequence shown here is derived from an EMBL/GenBank/DDBJ whole genome shotgun (WGS) entry which is preliminary data.</text>
</comment>